<feature type="domain" description="TfoX N-terminal" evidence="2">
    <location>
        <begin position="19"/>
        <end position="97"/>
    </location>
</feature>
<dbReference type="AlphaFoldDB" id="A0A516V3W6"/>
<organism evidence="3 4">
    <name type="scientific">Pseudoluteimonas lycopersici</name>
    <dbReference type="NCBI Taxonomy" id="1324796"/>
    <lineage>
        <taxon>Bacteria</taxon>
        <taxon>Pseudomonadati</taxon>
        <taxon>Pseudomonadota</taxon>
        <taxon>Gammaproteobacteria</taxon>
        <taxon>Lysobacterales</taxon>
        <taxon>Lysobacteraceae</taxon>
        <taxon>Pseudoluteimonas</taxon>
    </lineage>
</organism>
<proteinExistence type="predicted"/>
<reference evidence="3 4" key="1">
    <citation type="submission" date="2019-07" db="EMBL/GenBank/DDBJ databases">
        <title>Lysobacter weifangensis sp. nov., isolated from bensulfuron-methyl contaminated farmland soil.</title>
        <authorList>
            <person name="Zhao H."/>
        </authorList>
    </citation>
    <scope>NUCLEOTIDE SEQUENCE [LARGE SCALE GENOMIC DNA]</scope>
    <source>
        <strain evidence="3 4">CC-Bw-6</strain>
    </source>
</reference>
<evidence type="ECO:0000313" key="3">
    <source>
        <dbReference type="EMBL" id="QDQ73194.1"/>
    </source>
</evidence>
<dbReference type="EMBL" id="CP041742">
    <property type="protein sequence ID" value="QDQ73194.1"/>
    <property type="molecule type" value="Genomic_DNA"/>
</dbReference>
<dbReference type="Proteomes" id="UP000315891">
    <property type="component" value="Chromosome"/>
</dbReference>
<dbReference type="RefSeq" id="WP_143878707.1">
    <property type="nucleotide sequence ID" value="NZ_BAABLZ010000001.1"/>
</dbReference>
<sequence length="118" mass="12994">MSTDTDFIEYVHEQAGLGGSLTSKKMFGEYGIYFDGKIVAVAADNSLFLKPTDAGRALLPNVTEAQPWPEAKAWFVLDEFLDDTELLQRLIRATADALPAPKPKPAKKPRKSAKAKKQ</sequence>
<keyword evidence="4" id="KW-1185">Reference proteome</keyword>
<protein>
    <submittedName>
        <fullName evidence="3">TfoX/Sxy family protein</fullName>
    </submittedName>
</protein>
<dbReference type="Gene3D" id="3.30.1460.30">
    <property type="entry name" value="YgaC/TfoX-N like chaperone"/>
    <property type="match status" value="1"/>
</dbReference>
<accession>A0A516V3W6</accession>
<evidence type="ECO:0000256" key="1">
    <source>
        <dbReference type="SAM" id="MobiDB-lite"/>
    </source>
</evidence>
<dbReference type="Pfam" id="PF04993">
    <property type="entry name" value="TfoX_N"/>
    <property type="match status" value="1"/>
</dbReference>
<dbReference type="InterPro" id="IPR007076">
    <property type="entry name" value="TfoX_N"/>
</dbReference>
<feature type="compositionally biased region" description="Basic residues" evidence="1">
    <location>
        <begin position="104"/>
        <end position="118"/>
    </location>
</feature>
<dbReference type="SUPFAM" id="SSF159894">
    <property type="entry name" value="YgaC/TfoX-N like"/>
    <property type="match status" value="1"/>
</dbReference>
<feature type="region of interest" description="Disordered" evidence="1">
    <location>
        <begin position="97"/>
        <end position="118"/>
    </location>
</feature>
<evidence type="ECO:0000313" key="4">
    <source>
        <dbReference type="Proteomes" id="UP000315891"/>
    </source>
</evidence>
<evidence type="ECO:0000259" key="2">
    <source>
        <dbReference type="Pfam" id="PF04993"/>
    </source>
</evidence>
<name>A0A516V3W6_9GAMM</name>
<gene>
    <name evidence="3" type="ORF">FNZ56_04575</name>
</gene>
<dbReference type="OrthoDB" id="8687154at2"/>